<dbReference type="Proteomes" id="UP000092698">
    <property type="component" value="Chromosome"/>
</dbReference>
<evidence type="ECO:0000313" key="3">
    <source>
        <dbReference type="Proteomes" id="UP000092698"/>
    </source>
</evidence>
<reference evidence="2 3" key="1">
    <citation type="submission" date="2016-07" db="EMBL/GenBank/DDBJ databases">
        <title>Complete genome sequence of Altererythrobacter namhicola JCM 16345T, containing esterase-encoding genes.</title>
        <authorList>
            <person name="Cheng H."/>
            <person name="Wu Y.-H."/>
            <person name="Jian S.-L."/>
            <person name="Huo Y.-Y."/>
            <person name="Wang C.-S."/>
            <person name="Xu X.-W."/>
        </authorList>
    </citation>
    <scope>NUCLEOTIDE SEQUENCE [LARGE SCALE GENOMIC DNA]</scope>
    <source>
        <strain evidence="2 3">JCM 16345</strain>
    </source>
</reference>
<dbReference type="OrthoDB" id="7423492at2"/>
<dbReference type="STRING" id="645517.A6F65_00597"/>
<keyword evidence="1" id="KW-0472">Membrane</keyword>
<dbReference type="PATRIC" id="fig|645517.4.peg.599"/>
<gene>
    <name evidence="2" type="ORF">A6F65_00597</name>
</gene>
<dbReference type="EMBL" id="CP016545">
    <property type="protein sequence ID" value="ANU06919.1"/>
    <property type="molecule type" value="Genomic_DNA"/>
</dbReference>
<dbReference type="InterPro" id="IPR010664">
    <property type="entry name" value="LipoPS_assembly_LptC-rel"/>
</dbReference>
<dbReference type="AlphaFoldDB" id="A0A1C7D629"/>
<sequence length="217" mass="23144">MSEAADRIRTRRQQFAAPGSALDKTVRTLAWLLPALVGSVLAMMVITPLSPRGEVSFLLDRNKVDIADNRLSVENALYRGQDGQGRPFSIGADEAVQRSASVPVVLMRELQARILLQGGPASLVADKGFFQLEEDSVTIDGMVQFVASDGFTMQARNVTVDLADKTMRGSGGISGAVPAGTFSANAINADLETRTISLDGNARMRMVPGQLRLPAGL</sequence>
<evidence type="ECO:0000256" key="1">
    <source>
        <dbReference type="SAM" id="Phobius"/>
    </source>
</evidence>
<keyword evidence="1" id="KW-0812">Transmembrane</keyword>
<dbReference type="RefSeq" id="WP_067785821.1">
    <property type="nucleotide sequence ID" value="NZ_CP016545.1"/>
</dbReference>
<keyword evidence="1" id="KW-1133">Transmembrane helix</keyword>
<proteinExistence type="predicted"/>
<feature type="transmembrane region" description="Helical" evidence="1">
    <location>
        <begin position="29"/>
        <end position="49"/>
    </location>
</feature>
<protein>
    <recommendedName>
        <fullName evidence="4">Lipopolysaccharide-assembly, LptC-related</fullName>
    </recommendedName>
</protein>
<keyword evidence="3" id="KW-1185">Reference proteome</keyword>
<dbReference type="KEGG" id="anh:A6F65_00597"/>
<name>A0A1C7D629_9SPHN</name>
<accession>A0A1C7D629</accession>
<organism evidence="2 3">
    <name type="scientific">Paraurantiacibacter namhicola</name>
    <dbReference type="NCBI Taxonomy" id="645517"/>
    <lineage>
        <taxon>Bacteria</taxon>
        <taxon>Pseudomonadati</taxon>
        <taxon>Pseudomonadota</taxon>
        <taxon>Alphaproteobacteria</taxon>
        <taxon>Sphingomonadales</taxon>
        <taxon>Erythrobacteraceae</taxon>
        <taxon>Paraurantiacibacter</taxon>
    </lineage>
</organism>
<evidence type="ECO:0008006" key="4">
    <source>
        <dbReference type="Google" id="ProtNLM"/>
    </source>
</evidence>
<evidence type="ECO:0000313" key="2">
    <source>
        <dbReference type="EMBL" id="ANU06919.1"/>
    </source>
</evidence>
<dbReference type="Pfam" id="PF06835">
    <property type="entry name" value="LptC"/>
    <property type="match status" value="1"/>
</dbReference>